<dbReference type="Gene3D" id="3.40.50.720">
    <property type="entry name" value="NAD(P)-binding Rossmann-like Domain"/>
    <property type="match status" value="1"/>
</dbReference>
<sequence length="244" mass="26107">MIATARNTDSLGDLVSKFGDRLLPLQLNVNDRGAAAAAIKQANDHFGRIDVLINNAGYGLMGAVEESSEEQARSIMDTNFFGLLWLTQAVLPVMRAQNSGHIIQIASVLGLVTWPTIGLYNASKYAVEGLSETLAQEVKDFGVHVTIVEPGAYATDFGGSSAVHATAIPAYDELKAGFYAAISGISLGKPEATVEAILKLVNSDNPPLHFLLGKDALPLVTKEYENRLTEWKAWNEVAVAAHGE</sequence>
<dbReference type="PANTHER" id="PTHR43976">
    <property type="entry name" value="SHORT CHAIN DEHYDROGENASE"/>
    <property type="match status" value="1"/>
</dbReference>
<keyword evidence="5" id="KW-1185">Reference proteome</keyword>
<accession>A0A1Q6A282</accession>
<protein>
    <submittedName>
        <fullName evidence="4">Acetoacetyl-CoA reductase</fullName>
    </submittedName>
</protein>
<dbReference type="InterPro" id="IPR002347">
    <property type="entry name" value="SDR_fam"/>
</dbReference>
<dbReference type="SUPFAM" id="SSF51735">
    <property type="entry name" value="NAD(P)-binding Rossmann-fold domains"/>
    <property type="match status" value="1"/>
</dbReference>
<keyword evidence="2" id="KW-0560">Oxidoreductase</keyword>
<evidence type="ECO:0000313" key="4">
    <source>
        <dbReference type="EMBL" id="OKS88108.1"/>
    </source>
</evidence>
<dbReference type="GO" id="GO:0016491">
    <property type="term" value="F:oxidoreductase activity"/>
    <property type="evidence" value="ECO:0007669"/>
    <property type="project" value="UniProtKB-KW"/>
</dbReference>
<dbReference type="PANTHER" id="PTHR43976:SF16">
    <property type="entry name" value="SHORT-CHAIN DEHYDROGENASE_REDUCTASE FAMILY PROTEIN"/>
    <property type="match status" value="1"/>
</dbReference>
<evidence type="ECO:0000256" key="2">
    <source>
        <dbReference type="ARBA" id="ARBA00023002"/>
    </source>
</evidence>
<dbReference type="Proteomes" id="UP000186720">
    <property type="component" value="Unassembled WGS sequence"/>
</dbReference>
<proteinExistence type="inferred from homology"/>
<evidence type="ECO:0000313" key="5">
    <source>
        <dbReference type="Proteomes" id="UP000186720"/>
    </source>
</evidence>
<dbReference type="Pfam" id="PF00106">
    <property type="entry name" value="adh_short"/>
    <property type="match status" value="1"/>
</dbReference>
<evidence type="ECO:0000256" key="1">
    <source>
        <dbReference type="ARBA" id="ARBA00006484"/>
    </source>
</evidence>
<evidence type="ECO:0000256" key="3">
    <source>
        <dbReference type="RuleBase" id="RU000363"/>
    </source>
</evidence>
<gene>
    <name evidence="4" type="ORF">RG47T_3572</name>
</gene>
<dbReference type="PROSITE" id="PS00061">
    <property type="entry name" value="ADH_SHORT"/>
    <property type="match status" value="1"/>
</dbReference>
<organism evidence="4 5">
    <name type="scientific">Mucilaginibacter polytrichastri</name>
    <dbReference type="NCBI Taxonomy" id="1302689"/>
    <lineage>
        <taxon>Bacteria</taxon>
        <taxon>Pseudomonadati</taxon>
        <taxon>Bacteroidota</taxon>
        <taxon>Sphingobacteriia</taxon>
        <taxon>Sphingobacteriales</taxon>
        <taxon>Sphingobacteriaceae</taxon>
        <taxon>Mucilaginibacter</taxon>
    </lineage>
</organism>
<dbReference type="CDD" id="cd05374">
    <property type="entry name" value="17beta-HSD-like_SDR_c"/>
    <property type="match status" value="1"/>
</dbReference>
<dbReference type="PRINTS" id="PR00081">
    <property type="entry name" value="GDHRDH"/>
</dbReference>
<reference evidence="4 5" key="1">
    <citation type="submission" date="2016-11" db="EMBL/GenBank/DDBJ databases">
        <title>Whole Genome Sequencing of Mucilaginibacter polytrichastri RG4-7(T) isolated from the moss sample.</title>
        <authorList>
            <person name="Li Y."/>
        </authorList>
    </citation>
    <scope>NUCLEOTIDE SEQUENCE [LARGE SCALE GENOMIC DNA]</scope>
    <source>
        <strain evidence="4 5">RG4-7</strain>
    </source>
</reference>
<dbReference type="InterPro" id="IPR020904">
    <property type="entry name" value="Sc_DH/Rdtase_CS"/>
</dbReference>
<comment type="caution">
    <text evidence="4">The sequence shown here is derived from an EMBL/GenBank/DDBJ whole genome shotgun (WGS) entry which is preliminary data.</text>
</comment>
<dbReference type="STRING" id="1302689.RG47T_3572"/>
<dbReference type="NCBIfam" id="NF006114">
    <property type="entry name" value="PRK08263.1"/>
    <property type="match status" value="1"/>
</dbReference>
<dbReference type="InterPro" id="IPR051911">
    <property type="entry name" value="SDR_oxidoreductase"/>
</dbReference>
<dbReference type="PRINTS" id="PR00080">
    <property type="entry name" value="SDRFAMILY"/>
</dbReference>
<dbReference type="AlphaFoldDB" id="A0A1Q6A282"/>
<dbReference type="InterPro" id="IPR036291">
    <property type="entry name" value="NAD(P)-bd_dom_sf"/>
</dbReference>
<name>A0A1Q6A282_9SPHI</name>
<comment type="similarity">
    <text evidence="1 3">Belongs to the short-chain dehydrogenases/reductases (SDR) family.</text>
</comment>
<dbReference type="EMBL" id="MPPL01000001">
    <property type="protein sequence ID" value="OKS88108.1"/>
    <property type="molecule type" value="Genomic_DNA"/>
</dbReference>